<comment type="caution">
    <text evidence="6">The sequence shown here is derived from an EMBL/GenBank/DDBJ whole genome shotgun (WGS) entry which is preliminary data.</text>
</comment>
<dbReference type="Gene3D" id="1.10.10.10">
    <property type="entry name" value="Winged helix-like DNA-binding domain superfamily/Winged helix DNA-binding domain"/>
    <property type="match status" value="1"/>
</dbReference>
<protein>
    <recommendedName>
        <fullName evidence="5">HTH lysR-type domain-containing protein</fullName>
    </recommendedName>
</protein>
<dbReference type="GO" id="GO:0003700">
    <property type="term" value="F:DNA-binding transcription factor activity"/>
    <property type="evidence" value="ECO:0007669"/>
    <property type="project" value="InterPro"/>
</dbReference>
<dbReference type="PANTHER" id="PTHR30118">
    <property type="entry name" value="HTH-TYPE TRANSCRIPTIONAL REGULATOR LEUO-RELATED"/>
    <property type="match status" value="1"/>
</dbReference>
<evidence type="ECO:0000256" key="1">
    <source>
        <dbReference type="ARBA" id="ARBA00009437"/>
    </source>
</evidence>
<keyword evidence="3" id="KW-0238">DNA-binding</keyword>
<keyword evidence="4" id="KW-0804">Transcription</keyword>
<dbReference type="InterPro" id="IPR037402">
    <property type="entry name" value="YidZ_PBP2"/>
</dbReference>
<feature type="domain" description="HTH lysR-type" evidence="5">
    <location>
        <begin position="19"/>
        <end position="76"/>
    </location>
</feature>
<comment type="similarity">
    <text evidence="1">Belongs to the LysR transcriptional regulatory family.</text>
</comment>
<gene>
    <name evidence="6" type="ORF">XSR1_40014</name>
</gene>
<dbReference type="InterPro" id="IPR036388">
    <property type="entry name" value="WH-like_DNA-bd_sf"/>
</dbReference>
<evidence type="ECO:0000313" key="6">
    <source>
        <dbReference type="EMBL" id="CDL83965.1"/>
    </source>
</evidence>
<organism evidence="6 7">
    <name type="scientific">Xenorhabdus szentirmaii DSM 16338</name>
    <dbReference type="NCBI Taxonomy" id="1427518"/>
    <lineage>
        <taxon>Bacteria</taxon>
        <taxon>Pseudomonadati</taxon>
        <taxon>Pseudomonadota</taxon>
        <taxon>Gammaproteobacteria</taxon>
        <taxon>Enterobacterales</taxon>
        <taxon>Morganellaceae</taxon>
        <taxon>Xenorhabdus</taxon>
    </lineage>
</organism>
<dbReference type="STRING" id="1427518.XSR1_40014"/>
<dbReference type="Pfam" id="PF00126">
    <property type="entry name" value="HTH_1"/>
    <property type="match status" value="1"/>
</dbReference>
<dbReference type="GO" id="GO:0003677">
    <property type="term" value="F:DNA binding"/>
    <property type="evidence" value="ECO:0007669"/>
    <property type="project" value="UniProtKB-KW"/>
</dbReference>
<evidence type="ECO:0000256" key="3">
    <source>
        <dbReference type="ARBA" id="ARBA00023125"/>
    </source>
</evidence>
<dbReference type="CDD" id="cd08417">
    <property type="entry name" value="PBP2_Nitroaromatics_like"/>
    <property type="match status" value="1"/>
</dbReference>
<evidence type="ECO:0000256" key="2">
    <source>
        <dbReference type="ARBA" id="ARBA00023015"/>
    </source>
</evidence>
<dbReference type="InterPro" id="IPR050389">
    <property type="entry name" value="LysR-type_TF"/>
</dbReference>
<evidence type="ECO:0000313" key="7">
    <source>
        <dbReference type="Proteomes" id="UP000019202"/>
    </source>
</evidence>
<dbReference type="EMBL" id="CBXF010000099">
    <property type="protein sequence ID" value="CDL83965.1"/>
    <property type="molecule type" value="Genomic_DNA"/>
</dbReference>
<dbReference type="InterPro" id="IPR000847">
    <property type="entry name" value="LysR_HTH_N"/>
</dbReference>
<dbReference type="SUPFAM" id="SSF46785">
    <property type="entry name" value="Winged helix' DNA-binding domain"/>
    <property type="match status" value="1"/>
</dbReference>
<dbReference type="SUPFAM" id="SSF53850">
    <property type="entry name" value="Periplasmic binding protein-like II"/>
    <property type="match status" value="1"/>
</dbReference>
<evidence type="ECO:0000259" key="5">
    <source>
        <dbReference type="PROSITE" id="PS50931"/>
    </source>
</evidence>
<reference evidence="6" key="1">
    <citation type="submission" date="2013-11" db="EMBL/GenBank/DDBJ databases">
        <title>Draft genome sequence and annotation of the entomopathogenic bacteria, Xenorhabdus cabanillasi strain JM26 and Xenorhabdus szentirmai strain DSM 16338.</title>
        <authorList>
            <person name="Gualtieri M."/>
            <person name="Ogier J.C."/>
            <person name="Pages S."/>
            <person name="Givaudan A."/>
            <person name="Gaudriault S."/>
        </authorList>
    </citation>
    <scope>NUCLEOTIDE SEQUENCE [LARGE SCALE GENOMIC DNA]</scope>
    <source>
        <strain evidence="6">DSM 16338</strain>
    </source>
</reference>
<dbReference type="Proteomes" id="UP000019202">
    <property type="component" value="Unassembled WGS sequence"/>
</dbReference>
<dbReference type="InterPro" id="IPR005119">
    <property type="entry name" value="LysR_subst-bd"/>
</dbReference>
<dbReference type="PANTHER" id="PTHR30118:SF15">
    <property type="entry name" value="TRANSCRIPTIONAL REGULATORY PROTEIN"/>
    <property type="match status" value="1"/>
</dbReference>
<dbReference type="PROSITE" id="PS50931">
    <property type="entry name" value="HTH_LYSR"/>
    <property type="match status" value="1"/>
</dbReference>
<keyword evidence="7" id="KW-1185">Reference proteome</keyword>
<proteinExistence type="inferred from homology"/>
<dbReference type="Pfam" id="PF03466">
    <property type="entry name" value="LysR_substrate"/>
    <property type="match status" value="1"/>
</dbReference>
<keyword evidence="2" id="KW-0805">Transcription regulation</keyword>
<dbReference type="Gene3D" id="3.40.190.10">
    <property type="entry name" value="Periplasmic binding protein-like II"/>
    <property type="match status" value="2"/>
</dbReference>
<dbReference type="AlphaFoldDB" id="W1J3F1"/>
<accession>W1J3F1</accession>
<dbReference type="InterPro" id="IPR036390">
    <property type="entry name" value="WH_DNA-bd_sf"/>
</dbReference>
<name>W1J3F1_9GAMM</name>
<sequence length="328" mass="37714">MISIYYHNLMILHGNGILNNYKLLPALVSILQTLNLTESAKQLNVTQSAMSKTLNQLREDFHDKIIVREANKFILTQKGEKLKAQLPILMQQLDDLYAPESMEPGSCKRVFTLASSDYVAQSILPSIFHRIETDAPNASLEYTLWHKENLNKFAEQHIDLVTTIADTIPDNLYGKLMAEDQLAVVFRNTAAHSDKEMTIDDYINGRHILISGGGDKNSPVDHELAMMDLKRHIFATVPFFQSAIELLLKTDTLLTLPLHIAADFAQHHDLRVKRLPFEVQAHRYYLLWHAKHHQDPEHQWFREICFPLIQSHLDRTIKQGMKIIHADQ</sequence>
<evidence type="ECO:0000256" key="4">
    <source>
        <dbReference type="ARBA" id="ARBA00023163"/>
    </source>
</evidence>